<evidence type="ECO:0000313" key="2">
    <source>
        <dbReference type="Proteomes" id="UP000324800"/>
    </source>
</evidence>
<dbReference type="AlphaFoldDB" id="A0A5J4V280"/>
<comment type="caution">
    <text evidence="1">The sequence shown here is derived from an EMBL/GenBank/DDBJ whole genome shotgun (WGS) entry which is preliminary data.</text>
</comment>
<accession>A0A5J4V280</accession>
<dbReference type="Proteomes" id="UP000324800">
    <property type="component" value="Unassembled WGS sequence"/>
</dbReference>
<name>A0A5J4V280_9EUKA</name>
<proteinExistence type="predicted"/>
<feature type="non-terminal residue" evidence="1">
    <location>
        <position position="138"/>
    </location>
</feature>
<organism evidence="1 2">
    <name type="scientific">Streblomastix strix</name>
    <dbReference type="NCBI Taxonomy" id="222440"/>
    <lineage>
        <taxon>Eukaryota</taxon>
        <taxon>Metamonada</taxon>
        <taxon>Preaxostyla</taxon>
        <taxon>Oxymonadida</taxon>
        <taxon>Streblomastigidae</taxon>
        <taxon>Streblomastix</taxon>
    </lineage>
</organism>
<protein>
    <submittedName>
        <fullName evidence="1">Uncharacterized protein</fullName>
    </submittedName>
</protein>
<evidence type="ECO:0000313" key="1">
    <source>
        <dbReference type="EMBL" id="KAA6376818.1"/>
    </source>
</evidence>
<dbReference type="EMBL" id="SNRW01010259">
    <property type="protein sequence ID" value="KAA6376818.1"/>
    <property type="molecule type" value="Genomic_DNA"/>
</dbReference>
<gene>
    <name evidence="1" type="ORF">EZS28_027654</name>
</gene>
<reference evidence="1 2" key="1">
    <citation type="submission" date="2019-03" db="EMBL/GenBank/DDBJ databases">
        <title>Single cell metagenomics reveals metabolic interactions within the superorganism composed of flagellate Streblomastix strix and complex community of Bacteroidetes bacteria on its surface.</title>
        <authorList>
            <person name="Treitli S.C."/>
            <person name="Kolisko M."/>
            <person name="Husnik F."/>
            <person name="Keeling P."/>
            <person name="Hampl V."/>
        </authorList>
    </citation>
    <scope>NUCLEOTIDE SEQUENCE [LARGE SCALE GENOMIC DNA]</scope>
    <source>
        <strain evidence="1">ST1C</strain>
    </source>
</reference>
<sequence>MDHASEYNINGGLLGLGEYSLLEVIFEMKLPQNVQQFLGVNKKLYKLKYHPRFMSIIQSITQIIPIFIIKDECQGYAVENKFIHSDKNERFAIAIDPIISEGIVKIEIIFGNSGGYQSIGIADASCSFAAGKGPQNEG</sequence>